<dbReference type="Gene3D" id="3.40.50.300">
    <property type="entry name" value="P-loop containing nucleotide triphosphate hydrolases"/>
    <property type="match status" value="1"/>
</dbReference>
<dbReference type="STRING" id="1133569.FD21_GL001741"/>
<dbReference type="InterPro" id="IPR008144">
    <property type="entry name" value="Guanylate_kin-like_dom"/>
</dbReference>
<evidence type="ECO:0000313" key="8">
    <source>
        <dbReference type="Proteomes" id="UP000051576"/>
    </source>
</evidence>
<comment type="function">
    <text evidence="1">Essential for recycling GMP and indirectly, cGMP.</text>
</comment>
<dbReference type="InterPro" id="IPR008145">
    <property type="entry name" value="GK/Ca_channel_bsu"/>
</dbReference>
<dbReference type="GO" id="GO:0005829">
    <property type="term" value="C:cytosol"/>
    <property type="evidence" value="ECO:0007669"/>
    <property type="project" value="TreeGrafter"/>
</dbReference>
<dbReference type="PROSITE" id="PS50052">
    <property type="entry name" value="GUANYLATE_KINASE_2"/>
    <property type="match status" value="1"/>
</dbReference>
<evidence type="ECO:0000256" key="5">
    <source>
        <dbReference type="ARBA" id="ARBA00048594"/>
    </source>
</evidence>
<evidence type="ECO:0000313" key="7">
    <source>
        <dbReference type="EMBL" id="KRM89358.1"/>
    </source>
</evidence>
<dbReference type="PANTHER" id="PTHR23117">
    <property type="entry name" value="GUANYLATE KINASE-RELATED"/>
    <property type="match status" value="1"/>
</dbReference>
<dbReference type="PATRIC" id="fig|1133569.4.peg.1885"/>
<evidence type="ECO:0000256" key="2">
    <source>
        <dbReference type="ARBA" id="ARBA00005790"/>
    </source>
</evidence>
<protein>
    <submittedName>
        <fullName evidence="7">Guanylate kinase</fullName>
    </submittedName>
</protein>
<feature type="domain" description="Guanylate kinase-like" evidence="6">
    <location>
        <begin position="2"/>
        <end position="176"/>
    </location>
</feature>
<dbReference type="CDD" id="cd00071">
    <property type="entry name" value="GMPK"/>
    <property type="match status" value="1"/>
</dbReference>
<dbReference type="SMART" id="SM00072">
    <property type="entry name" value="GuKc"/>
    <property type="match status" value="1"/>
</dbReference>
<dbReference type="InterPro" id="IPR027417">
    <property type="entry name" value="P-loop_NTPase"/>
</dbReference>
<gene>
    <name evidence="7" type="ORF">FD21_GL001741</name>
</gene>
<dbReference type="PANTHER" id="PTHR23117:SF13">
    <property type="entry name" value="GUANYLATE KINASE"/>
    <property type="match status" value="1"/>
</dbReference>
<reference evidence="7 8" key="1">
    <citation type="journal article" date="2015" name="Genome Announc.">
        <title>Expanding the biotechnology potential of lactobacilli through comparative genomics of 213 strains and associated genera.</title>
        <authorList>
            <person name="Sun Z."/>
            <person name="Harris H.M."/>
            <person name="McCann A."/>
            <person name="Guo C."/>
            <person name="Argimon S."/>
            <person name="Zhang W."/>
            <person name="Yang X."/>
            <person name="Jeffery I.B."/>
            <person name="Cooney J.C."/>
            <person name="Kagawa T.F."/>
            <person name="Liu W."/>
            <person name="Song Y."/>
            <person name="Salvetti E."/>
            <person name="Wrobel A."/>
            <person name="Rasinkangas P."/>
            <person name="Parkhill J."/>
            <person name="Rea M.C."/>
            <person name="O'Sullivan O."/>
            <person name="Ritari J."/>
            <person name="Douillard F.P."/>
            <person name="Paul Ross R."/>
            <person name="Yang R."/>
            <person name="Briner A.E."/>
            <person name="Felis G.E."/>
            <person name="de Vos W.M."/>
            <person name="Barrangou R."/>
            <person name="Klaenhammer T.R."/>
            <person name="Caufield P.W."/>
            <person name="Cui Y."/>
            <person name="Zhang H."/>
            <person name="O'Toole P.W."/>
        </authorList>
    </citation>
    <scope>NUCLEOTIDE SEQUENCE [LARGE SCALE GENOMIC DNA]</scope>
    <source>
        <strain evidence="7 8">DSM 20605</strain>
    </source>
</reference>
<evidence type="ECO:0000259" key="6">
    <source>
        <dbReference type="PROSITE" id="PS50052"/>
    </source>
</evidence>
<comment type="caution">
    <text evidence="7">The sequence shown here is derived from an EMBL/GenBank/DDBJ whole genome shotgun (WGS) entry which is preliminary data.</text>
</comment>
<organism evidence="7 8">
    <name type="scientific">Liquorilactobacillus vini DSM 20605</name>
    <dbReference type="NCBI Taxonomy" id="1133569"/>
    <lineage>
        <taxon>Bacteria</taxon>
        <taxon>Bacillati</taxon>
        <taxon>Bacillota</taxon>
        <taxon>Bacilli</taxon>
        <taxon>Lactobacillales</taxon>
        <taxon>Lactobacillaceae</taxon>
        <taxon>Liquorilactobacillus</taxon>
    </lineage>
</organism>
<evidence type="ECO:0000256" key="3">
    <source>
        <dbReference type="ARBA" id="ARBA00022679"/>
    </source>
</evidence>
<dbReference type="SMART" id="SM00382">
    <property type="entry name" value="AAA"/>
    <property type="match status" value="1"/>
</dbReference>
<dbReference type="Pfam" id="PF00625">
    <property type="entry name" value="Guanylate_kin"/>
    <property type="match status" value="1"/>
</dbReference>
<keyword evidence="3" id="KW-0808">Transferase</keyword>
<evidence type="ECO:0000256" key="1">
    <source>
        <dbReference type="ARBA" id="ARBA00003531"/>
    </source>
</evidence>
<comment type="similarity">
    <text evidence="2">Belongs to the guanylate kinase family.</text>
</comment>
<dbReference type="EMBL" id="AYYX01000006">
    <property type="protein sequence ID" value="KRM89358.1"/>
    <property type="molecule type" value="Genomic_DNA"/>
</dbReference>
<accession>A0A0R2CC26</accession>
<dbReference type="GO" id="GO:0004385">
    <property type="term" value="F:GMP kinase activity"/>
    <property type="evidence" value="ECO:0007669"/>
    <property type="project" value="UniProtKB-EC"/>
</dbReference>
<dbReference type="eggNOG" id="COG0194">
    <property type="taxonomic scope" value="Bacteria"/>
</dbReference>
<dbReference type="SUPFAM" id="SSF52540">
    <property type="entry name" value="P-loop containing nucleoside triphosphate hydrolases"/>
    <property type="match status" value="1"/>
</dbReference>
<proteinExistence type="inferred from homology"/>
<dbReference type="Proteomes" id="UP000051576">
    <property type="component" value="Unassembled WGS sequence"/>
</dbReference>
<dbReference type="OrthoDB" id="1033810at2"/>
<name>A0A0R2CC26_9LACO</name>
<keyword evidence="4 7" id="KW-0418">Kinase</keyword>
<keyword evidence="8" id="KW-1185">Reference proteome</keyword>
<comment type="catalytic activity">
    <reaction evidence="5">
        <text>GMP + ATP = GDP + ADP</text>
        <dbReference type="Rhea" id="RHEA:20780"/>
        <dbReference type="ChEBI" id="CHEBI:30616"/>
        <dbReference type="ChEBI" id="CHEBI:58115"/>
        <dbReference type="ChEBI" id="CHEBI:58189"/>
        <dbReference type="ChEBI" id="CHEBI:456216"/>
        <dbReference type="EC" id="2.7.4.8"/>
    </reaction>
</comment>
<dbReference type="InterPro" id="IPR003593">
    <property type="entry name" value="AAA+_ATPase"/>
</dbReference>
<dbReference type="AlphaFoldDB" id="A0A0R2CC26"/>
<evidence type="ECO:0000256" key="4">
    <source>
        <dbReference type="ARBA" id="ARBA00022777"/>
    </source>
</evidence>
<dbReference type="RefSeq" id="WP_010581155.1">
    <property type="nucleotide sequence ID" value="NZ_AHYZ01000167.1"/>
</dbReference>
<sequence>MKKILILCGPPGVGKTTIANYLVQAAGFKRVITHTTRKPRFNEQTGRDYYFETEKSFFAQQLLEYVKYDHYWYGSSLEALKLVWKAADQAVIILDTKGAETYLQKFGRQAICWYITSSAPQLDQRLLQRGVDGRLHLQSREGQRDLKLPAGLQGKCWILKNNRWETTRRLIAQLLVQANVHSDN</sequence>